<dbReference type="NCBIfam" id="NF010172">
    <property type="entry name" value="PRK13654.1"/>
    <property type="match status" value="1"/>
</dbReference>
<evidence type="ECO:0000313" key="12">
    <source>
        <dbReference type="EMBL" id="ADJ66509.2"/>
    </source>
</evidence>
<evidence type="ECO:0000256" key="2">
    <source>
        <dbReference type="ARBA" id="ARBA00006550"/>
    </source>
</evidence>
<dbReference type="SUPFAM" id="SSF47240">
    <property type="entry name" value="Ferritin-like"/>
    <property type="match status" value="1"/>
</dbReference>
<dbReference type="InterPro" id="IPR008434">
    <property type="entry name" value="AcsF"/>
</dbReference>
<dbReference type="PANTHER" id="PTHR31053">
    <property type="entry name" value="MAGNESIUM-PROTOPORPHYRIN IX MONOMETHYL ESTER [OXIDATIVE] CYCLASE, CHLOROPLASTIC"/>
    <property type="match status" value="1"/>
</dbReference>
<evidence type="ECO:0000256" key="3">
    <source>
        <dbReference type="ARBA" id="ARBA00022531"/>
    </source>
</evidence>
<protein>
    <recommendedName>
        <fullName evidence="10">Magnesium-protoporphyrin IX monomethyl ester [oxidative] cyclase</fullName>
        <shortName evidence="10">Mg-protoporphyrin IX monomethyl ester oxidative cyclase</shortName>
        <ecNumber evidence="10">1.14.13.81</ecNumber>
    </recommendedName>
</protein>
<keyword evidence="12" id="KW-0150">Chloroplast</keyword>
<keyword evidence="7 10" id="KW-0408">Iron</keyword>
<keyword evidence="4 10" id="KW-0479">Metal-binding</keyword>
<comment type="catalytic activity">
    <reaction evidence="9 10">
        <text>Mg-protoporphyrin IX 13-monomethyl ester + 3 NADPH + 3 O2 + 2 H(+) = 3,8-divinyl protochlorophyllide a + 3 NADP(+) + 5 H2O</text>
        <dbReference type="Rhea" id="RHEA:33235"/>
        <dbReference type="ChEBI" id="CHEBI:15377"/>
        <dbReference type="ChEBI" id="CHEBI:15378"/>
        <dbReference type="ChEBI" id="CHEBI:15379"/>
        <dbReference type="ChEBI" id="CHEBI:57783"/>
        <dbReference type="ChEBI" id="CHEBI:58349"/>
        <dbReference type="ChEBI" id="CHEBI:58632"/>
        <dbReference type="ChEBI" id="CHEBI:60491"/>
        <dbReference type="EC" id="1.14.13.81"/>
    </reaction>
</comment>
<dbReference type="NCBIfam" id="TIGR02029">
    <property type="entry name" value="AcsF"/>
    <property type="match status" value="1"/>
</dbReference>
<geneLocation type="chloroplast" evidence="12"/>
<evidence type="ECO:0000256" key="7">
    <source>
        <dbReference type="ARBA" id="ARBA00023004"/>
    </source>
</evidence>
<keyword evidence="6 10" id="KW-0560">Oxidoreductase</keyword>
<dbReference type="PANTHER" id="PTHR31053:SF2">
    <property type="entry name" value="MAGNESIUM-PROTOPORPHYRIN IX MONOMETHYL ESTER [OXIDATIVE] CYCLASE, CHLOROPLASTIC"/>
    <property type="match status" value="1"/>
</dbReference>
<reference evidence="12" key="1">
    <citation type="journal article" date="2010" name="Proc. Natl. Acad. Sci. U.S.A.">
        <title>A common red algal origin of the apicomplexan, dinoflagellate, and heterokont plastids.</title>
        <authorList>
            <person name="Janouskovec J."/>
            <person name="Horak A."/>
            <person name="Obornik M."/>
            <person name="Lukes J."/>
            <person name="Keeling P.J."/>
        </authorList>
    </citation>
    <scope>NUCLEOTIDE SEQUENCE</scope>
    <source>
        <strain evidence="12">CCMP2878</strain>
    </source>
</reference>
<dbReference type="InterPro" id="IPR009078">
    <property type="entry name" value="Ferritin-like_SF"/>
</dbReference>
<evidence type="ECO:0000256" key="6">
    <source>
        <dbReference type="ARBA" id="ARBA00023002"/>
    </source>
</evidence>
<keyword evidence="5 10" id="KW-0521">NADP</keyword>
<keyword evidence="3 10" id="KW-0602">Photosynthesis</keyword>
<organism evidence="12">
    <name type="scientific">Chromera velia</name>
    <dbReference type="NCBI Taxonomy" id="505693"/>
    <lineage>
        <taxon>Eukaryota</taxon>
        <taxon>Sar</taxon>
        <taxon>Alveolata</taxon>
        <taxon>Colpodellida</taxon>
        <taxon>Chromeraceae</taxon>
        <taxon>Chromera</taxon>
    </lineage>
</organism>
<name>D9IXI1_9ALVE</name>
<dbReference type="RefSeq" id="YP_003795267.2">
    <property type="nucleotide sequence ID" value="NC_014340.2"/>
</dbReference>
<dbReference type="UniPathway" id="UPA00670"/>
<proteinExistence type="inferred from homology"/>
<dbReference type="InterPro" id="IPR003251">
    <property type="entry name" value="Rr_diiron-bd_dom"/>
</dbReference>
<evidence type="ECO:0000256" key="8">
    <source>
        <dbReference type="ARBA" id="ARBA00023171"/>
    </source>
</evidence>
<reference evidence="12" key="2">
    <citation type="submission" date="2013-03" db="EMBL/GenBank/DDBJ databases">
        <title>Split photosystem protein, linear topology, and growth of structural complexity in the recombination-driven plastid genome of Chromera velia.</title>
        <authorList>
            <person name="Janouskovec J."/>
            <person name="Sobotka R."/>
            <person name="Lai D.-H."/>
            <person name="Flegontov P."/>
            <person name="Konik P."/>
            <person name="Komenda J."/>
            <person name="Ali S."/>
            <person name="Prasil O."/>
            <person name="Pain A."/>
            <person name="Obornik M."/>
            <person name="Lukes J."/>
            <person name="Keeling P.J."/>
        </authorList>
    </citation>
    <scope>NUCLEOTIDE SEQUENCE</scope>
    <source>
        <strain evidence="12">CCMP2878</strain>
    </source>
</reference>
<keyword evidence="8 10" id="KW-0149">Chlorophyll biosynthesis</keyword>
<gene>
    <name evidence="10 12" type="primary">acsF</name>
</gene>
<comment type="subcellular location">
    <subcellularLocation>
        <location evidence="10">Plastid</location>
        <location evidence="10">Chloroplast</location>
    </subcellularLocation>
</comment>
<dbReference type="AlphaFoldDB" id="D9IXI1"/>
<evidence type="ECO:0000256" key="10">
    <source>
        <dbReference type="HAMAP-Rule" id="MF_01840"/>
    </source>
</evidence>
<dbReference type="GeneID" id="9480894"/>
<comment type="function">
    <text evidence="10">Catalyzes the formation of the isocyclic ring in chlorophyll biosynthesis. Mediates the cyclase reaction, which results in the formation of divinylprotochlorophyllide (Pchlide) characteristic of all chlorophylls from magnesium-protoporphyrin IX 13-monomethyl ester (MgPMME).</text>
</comment>
<dbReference type="HAMAP" id="MF_01840">
    <property type="entry name" value="AcsF"/>
    <property type="match status" value="1"/>
</dbReference>
<dbReference type="GO" id="GO:0015979">
    <property type="term" value="P:photosynthesis"/>
    <property type="evidence" value="ECO:0007669"/>
    <property type="project" value="UniProtKB-UniRule"/>
</dbReference>
<evidence type="ECO:0000259" key="11">
    <source>
        <dbReference type="Pfam" id="PF02915"/>
    </source>
</evidence>
<dbReference type="EC" id="1.14.13.81" evidence="10"/>
<accession>D9IXI1</accession>
<keyword evidence="12" id="KW-0934">Plastid</keyword>
<dbReference type="GO" id="GO:0048529">
    <property type="term" value="F:magnesium-protoporphyrin IX monomethyl ester (oxidative) cyclase activity"/>
    <property type="evidence" value="ECO:0007669"/>
    <property type="project" value="UniProtKB-UniRule"/>
</dbReference>
<evidence type="ECO:0000256" key="4">
    <source>
        <dbReference type="ARBA" id="ARBA00022723"/>
    </source>
</evidence>
<dbReference type="GO" id="GO:0009507">
    <property type="term" value="C:chloroplast"/>
    <property type="evidence" value="ECO:0007669"/>
    <property type="project" value="UniProtKB-SubCell"/>
</dbReference>
<evidence type="ECO:0000256" key="5">
    <source>
        <dbReference type="ARBA" id="ARBA00022857"/>
    </source>
</evidence>
<evidence type="ECO:0000256" key="9">
    <source>
        <dbReference type="ARBA" id="ARBA00049231"/>
    </source>
</evidence>
<dbReference type="GO" id="GO:0005506">
    <property type="term" value="F:iron ion binding"/>
    <property type="evidence" value="ECO:0007669"/>
    <property type="project" value="UniProtKB-UniRule"/>
</dbReference>
<feature type="domain" description="Rubrerythrin diiron-binding" evidence="11">
    <location>
        <begin position="87"/>
        <end position="219"/>
    </location>
</feature>
<comment type="cofactor">
    <cofactor evidence="1 10">
        <name>Fe cation</name>
        <dbReference type="ChEBI" id="CHEBI:24875"/>
    </cofactor>
</comment>
<sequence>MVISSKISIGQKAKGERTSLLKPRFYTTDFQALMNYKLDRKRGDMLAILSELRKDYNRFHFVRDNEFSIAKKCIKYLPAETRVMLVEFLERSCTAEFSGFLLYKEIARKLANQNNLLSEGFSLLSRDEARHAGFLNKCLADFDINLDLGFLTKARQYTFFSPRLILYATYLSEKIGYWRYITIFRHLQHNYIYRIYPIFKYFEGWCQDENRHGDFFAAILVSQPHLLKGASARLLSRFFLVSVFVTMLLNDADRTAFYEYLGLNTFAFDMYVIERTNFTAAKLFPVSLNLYNPLALKFIQQTLTAYQVSQACSQYSAFWPAWNFRLGWLKLIQFLNRCHLGLSIVNIFRLRPRYRKLNSFGTSLV</sequence>
<dbReference type="EMBL" id="HM222967">
    <property type="protein sequence ID" value="ADJ66509.2"/>
    <property type="molecule type" value="Genomic_DNA"/>
</dbReference>
<comment type="similarity">
    <text evidence="2 10">Belongs to the AcsF family.</text>
</comment>
<dbReference type="Pfam" id="PF02915">
    <property type="entry name" value="Rubrerythrin"/>
    <property type="match status" value="1"/>
</dbReference>
<dbReference type="GO" id="GO:0036068">
    <property type="term" value="P:light-independent chlorophyll biosynthetic process"/>
    <property type="evidence" value="ECO:0007669"/>
    <property type="project" value="UniProtKB-UniRule"/>
</dbReference>
<evidence type="ECO:0000256" key="1">
    <source>
        <dbReference type="ARBA" id="ARBA00001962"/>
    </source>
</evidence>
<comment type="pathway">
    <text evidence="10">Porphyrin-containing compound metabolism; chlorophyll biosynthesis (light-independent).</text>
</comment>